<dbReference type="GO" id="GO:0005886">
    <property type="term" value="C:plasma membrane"/>
    <property type="evidence" value="ECO:0007669"/>
    <property type="project" value="TreeGrafter"/>
</dbReference>
<accession>A0A191ZFG8</accession>
<dbReference type="PANTHER" id="PTHR45138:SF9">
    <property type="entry name" value="DIGUANYLATE CYCLASE DGCM-RELATED"/>
    <property type="match status" value="1"/>
</dbReference>
<gene>
    <name evidence="5" type="ORF">A9404_03865</name>
</gene>
<dbReference type="Pfam" id="PF00990">
    <property type="entry name" value="GGDEF"/>
    <property type="match status" value="1"/>
</dbReference>
<dbReference type="EMBL" id="CP016027">
    <property type="protein sequence ID" value="ANJ66629.1"/>
    <property type="molecule type" value="Genomic_DNA"/>
</dbReference>
<evidence type="ECO:0000256" key="3">
    <source>
        <dbReference type="ARBA" id="ARBA00034247"/>
    </source>
</evidence>
<dbReference type="PROSITE" id="PS50887">
    <property type="entry name" value="GGDEF"/>
    <property type="match status" value="1"/>
</dbReference>
<dbReference type="Proteomes" id="UP000078596">
    <property type="component" value="Chromosome"/>
</dbReference>
<reference evidence="5 6" key="1">
    <citation type="submission" date="2016-06" db="EMBL/GenBank/DDBJ databases">
        <title>Insight into the functional genes involving in sulfur oxidation in Pearl River water.</title>
        <authorList>
            <person name="Luo J."/>
            <person name="Tan X."/>
            <person name="Lin W."/>
        </authorList>
    </citation>
    <scope>NUCLEOTIDE SEQUENCE [LARGE SCALE GENOMIC DNA]</scope>
    <source>
        <strain evidence="5 6">LS2</strain>
    </source>
</reference>
<comment type="cofactor">
    <cofactor evidence="1">
        <name>Mg(2+)</name>
        <dbReference type="ChEBI" id="CHEBI:18420"/>
    </cofactor>
</comment>
<proteinExistence type="predicted"/>
<sequence length="310" mass="34751">MAAYRTAVLDLFSDPHGYRLPLSTVPQVLAHLPEDAGLAHELMLVAQRCMDPLSLLNELLDRVRDLLPVSGFAWRQDHEEIRTAEFPEVGSAGTSPQVIDLCQGDVRLGRLIVAASRSMESAELDWLNHLASTIAYPLRNTCLYQRALLEAQQDPLTCLKNRRAFDSELAREQARFVRYGIKSSLVIFDLNGFKAINDTWGHDIGDRLLSLFATGLQQMLRETDHAYRFGGDEFAAILPATNLYGAKKMANRLTEWLAAHPLVLPSGEQVLIRTSCGMAETSSNEQEQDWFRRADQALYQAKRGKKLLAV</sequence>
<organism evidence="5 6">
    <name type="scientific">Halothiobacillus diazotrophicus</name>
    <dbReference type="NCBI Taxonomy" id="1860122"/>
    <lineage>
        <taxon>Bacteria</taxon>
        <taxon>Pseudomonadati</taxon>
        <taxon>Pseudomonadota</taxon>
        <taxon>Gammaproteobacteria</taxon>
        <taxon>Chromatiales</taxon>
        <taxon>Halothiobacillaceae</taxon>
        <taxon>Halothiobacillus</taxon>
    </lineage>
</organism>
<evidence type="ECO:0000313" key="5">
    <source>
        <dbReference type="EMBL" id="ANJ66629.1"/>
    </source>
</evidence>
<dbReference type="STRING" id="1860122.A9404_03865"/>
<evidence type="ECO:0000259" key="4">
    <source>
        <dbReference type="PROSITE" id="PS50887"/>
    </source>
</evidence>
<dbReference type="CDD" id="cd01949">
    <property type="entry name" value="GGDEF"/>
    <property type="match status" value="1"/>
</dbReference>
<dbReference type="Gene3D" id="3.30.70.270">
    <property type="match status" value="1"/>
</dbReference>
<dbReference type="RefSeq" id="WP_066098842.1">
    <property type="nucleotide sequence ID" value="NZ_CP016027.1"/>
</dbReference>
<evidence type="ECO:0000256" key="1">
    <source>
        <dbReference type="ARBA" id="ARBA00001946"/>
    </source>
</evidence>
<dbReference type="GO" id="GO:0043709">
    <property type="term" value="P:cell adhesion involved in single-species biofilm formation"/>
    <property type="evidence" value="ECO:0007669"/>
    <property type="project" value="TreeGrafter"/>
</dbReference>
<dbReference type="AlphaFoldDB" id="A0A191ZFG8"/>
<dbReference type="InterPro" id="IPR043128">
    <property type="entry name" value="Rev_trsase/Diguanyl_cyclase"/>
</dbReference>
<dbReference type="NCBIfam" id="TIGR00254">
    <property type="entry name" value="GGDEF"/>
    <property type="match status" value="1"/>
</dbReference>
<name>A0A191ZFG8_9GAMM</name>
<dbReference type="SMART" id="SM00267">
    <property type="entry name" value="GGDEF"/>
    <property type="match status" value="1"/>
</dbReference>
<protein>
    <recommendedName>
        <fullName evidence="2">diguanylate cyclase</fullName>
        <ecNumber evidence="2">2.7.7.65</ecNumber>
    </recommendedName>
</protein>
<keyword evidence="6" id="KW-1185">Reference proteome</keyword>
<dbReference type="FunFam" id="3.30.70.270:FF:000001">
    <property type="entry name" value="Diguanylate cyclase domain protein"/>
    <property type="match status" value="1"/>
</dbReference>
<dbReference type="PANTHER" id="PTHR45138">
    <property type="entry name" value="REGULATORY COMPONENTS OF SENSORY TRANSDUCTION SYSTEM"/>
    <property type="match status" value="1"/>
</dbReference>
<dbReference type="InterPro" id="IPR029787">
    <property type="entry name" value="Nucleotide_cyclase"/>
</dbReference>
<dbReference type="KEGG" id="haz:A9404_03865"/>
<evidence type="ECO:0000313" key="6">
    <source>
        <dbReference type="Proteomes" id="UP000078596"/>
    </source>
</evidence>
<feature type="domain" description="GGDEF" evidence="4">
    <location>
        <begin position="181"/>
        <end position="310"/>
    </location>
</feature>
<dbReference type="OrthoDB" id="9812260at2"/>
<dbReference type="GO" id="GO:1902201">
    <property type="term" value="P:negative regulation of bacterial-type flagellum-dependent cell motility"/>
    <property type="evidence" value="ECO:0007669"/>
    <property type="project" value="TreeGrafter"/>
</dbReference>
<comment type="catalytic activity">
    <reaction evidence="3">
        <text>2 GTP = 3',3'-c-di-GMP + 2 diphosphate</text>
        <dbReference type="Rhea" id="RHEA:24898"/>
        <dbReference type="ChEBI" id="CHEBI:33019"/>
        <dbReference type="ChEBI" id="CHEBI:37565"/>
        <dbReference type="ChEBI" id="CHEBI:58805"/>
        <dbReference type="EC" id="2.7.7.65"/>
    </reaction>
</comment>
<dbReference type="InterPro" id="IPR000160">
    <property type="entry name" value="GGDEF_dom"/>
</dbReference>
<dbReference type="SUPFAM" id="SSF55073">
    <property type="entry name" value="Nucleotide cyclase"/>
    <property type="match status" value="1"/>
</dbReference>
<evidence type="ECO:0000256" key="2">
    <source>
        <dbReference type="ARBA" id="ARBA00012528"/>
    </source>
</evidence>
<dbReference type="GO" id="GO:0052621">
    <property type="term" value="F:diguanylate cyclase activity"/>
    <property type="evidence" value="ECO:0007669"/>
    <property type="project" value="UniProtKB-EC"/>
</dbReference>
<dbReference type="EC" id="2.7.7.65" evidence="2"/>
<dbReference type="InterPro" id="IPR050469">
    <property type="entry name" value="Diguanylate_Cyclase"/>
</dbReference>